<evidence type="ECO:0000256" key="1">
    <source>
        <dbReference type="ARBA" id="ARBA00001946"/>
    </source>
</evidence>
<dbReference type="STRING" id="200904.GCA_900168775_02797"/>
<protein>
    <recommendedName>
        <fullName evidence="7">Metallothiol transferase FosB</fullName>
        <ecNumber evidence="7">2.5.1.-</ecNumber>
    </recommendedName>
    <alternativeName>
        <fullName evidence="7">Fosfomycin resistance protein</fullName>
    </alternativeName>
</protein>
<dbReference type="InterPro" id="IPR029068">
    <property type="entry name" value="Glyas_Bleomycin-R_OHBP_Dase"/>
</dbReference>
<feature type="binding site" evidence="7">
    <location>
        <position position="216"/>
    </location>
    <ligand>
        <name>Mg(2+)</name>
        <dbReference type="ChEBI" id="CHEBI:18420"/>
    </ligand>
</feature>
<keyword evidence="7" id="KW-0479">Metal-binding</keyword>
<keyword evidence="5 7" id="KW-0460">Magnesium</keyword>
<evidence type="ECO:0000256" key="5">
    <source>
        <dbReference type="ARBA" id="ARBA00022842"/>
    </source>
</evidence>
<evidence type="ECO:0000259" key="9">
    <source>
        <dbReference type="PROSITE" id="PS51819"/>
    </source>
</evidence>
<evidence type="ECO:0000256" key="6">
    <source>
        <dbReference type="ARBA" id="ARBA00023251"/>
    </source>
</evidence>
<evidence type="ECO:0000256" key="2">
    <source>
        <dbReference type="ARBA" id="ARBA00022490"/>
    </source>
</evidence>
<keyword evidence="10" id="KW-0223">Dioxygenase</keyword>
<dbReference type="SUPFAM" id="SSF54593">
    <property type="entry name" value="Glyoxalase/Bleomycin resistance protein/Dihydroxybiphenyl dioxygenase"/>
    <property type="match status" value="1"/>
</dbReference>
<dbReference type="HAMAP" id="MF_01512">
    <property type="entry name" value="FosB"/>
    <property type="match status" value="1"/>
</dbReference>
<evidence type="ECO:0000256" key="7">
    <source>
        <dbReference type="HAMAP-Rule" id="MF_01512"/>
    </source>
</evidence>
<gene>
    <name evidence="7" type="primary">fosB</name>
    <name evidence="10" type="ORF">DES48_10821</name>
</gene>
<dbReference type="NCBIfam" id="NF003152">
    <property type="entry name" value="PRK04101.1"/>
    <property type="match status" value="1"/>
</dbReference>
<comment type="function">
    <text evidence="7">Metallothiol transferase which confers resistance to fosfomycin by catalyzing the addition of a thiol cofactor to fosfomycin. L-cysteine is probably the physiological thiol donor.</text>
</comment>
<comment type="subunit">
    <text evidence="7">Homodimer.</text>
</comment>
<evidence type="ECO:0000256" key="4">
    <source>
        <dbReference type="ARBA" id="ARBA00022801"/>
    </source>
</evidence>
<dbReference type="GO" id="GO:0051213">
    <property type="term" value="F:dioxygenase activity"/>
    <property type="evidence" value="ECO:0007669"/>
    <property type="project" value="UniProtKB-KW"/>
</dbReference>
<dbReference type="GO" id="GO:0016787">
    <property type="term" value="F:hydrolase activity"/>
    <property type="evidence" value="ECO:0007669"/>
    <property type="project" value="UniProtKB-KW"/>
</dbReference>
<dbReference type="PANTHER" id="PTHR43046">
    <property type="entry name" value="GDP-MANNOSE MANNOSYL HYDROLASE"/>
    <property type="match status" value="1"/>
</dbReference>
<name>A0A366DZ06_9BACI</name>
<proteinExistence type="inferred from homology"/>
<dbReference type="EC" id="2.5.1.-" evidence="7"/>
<evidence type="ECO:0000313" key="10">
    <source>
        <dbReference type="EMBL" id="RBO95313.1"/>
    </source>
</evidence>
<reference evidence="10 11" key="1">
    <citation type="submission" date="2018-06" db="EMBL/GenBank/DDBJ databases">
        <title>Genomic Encyclopedia of Type Strains, Phase IV (KMG-IV): sequencing the most valuable type-strain genomes for metagenomic binning, comparative biology and taxonomic classification.</title>
        <authorList>
            <person name="Goeker M."/>
        </authorList>
    </citation>
    <scope>NUCLEOTIDE SEQUENCE [LARGE SCALE GENOMIC DNA]</scope>
    <source>
        <strain evidence="10 11">DSM 15140</strain>
    </source>
</reference>
<feature type="binding site" evidence="7">
    <location>
        <position position="157"/>
    </location>
    <ligand>
        <name>Mg(2+)</name>
        <dbReference type="ChEBI" id="CHEBI:18420"/>
    </ligand>
</feature>
<dbReference type="InterPro" id="IPR022858">
    <property type="entry name" value="Metallothiol_Trafse_FosB"/>
</dbReference>
<dbReference type="Proteomes" id="UP000252254">
    <property type="component" value="Unassembled WGS sequence"/>
</dbReference>
<dbReference type="CDD" id="cd08363">
    <property type="entry name" value="FosB"/>
    <property type="match status" value="1"/>
</dbReference>
<feature type="domain" description="Nudix hydrolase" evidence="8">
    <location>
        <begin position="6"/>
        <end position="140"/>
    </location>
</feature>
<keyword evidence="2 7" id="KW-0963">Cytoplasm</keyword>
<dbReference type="GO" id="GO:0016765">
    <property type="term" value="F:transferase activity, transferring alkyl or aryl (other than methyl) groups"/>
    <property type="evidence" value="ECO:0007669"/>
    <property type="project" value="UniProtKB-UniRule"/>
</dbReference>
<dbReference type="SUPFAM" id="SSF55811">
    <property type="entry name" value="Nudix"/>
    <property type="match status" value="1"/>
</dbReference>
<evidence type="ECO:0000313" key="11">
    <source>
        <dbReference type="Proteomes" id="UP000252254"/>
    </source>
</evidence>
<dbReference type="Gene3D" id="3.90.79.10">
    <property type="entry name" value="Nucleoside Triphosphate Pyrophosphohydrolase"/>
    <property type="match status" value="1"/>
</dbReference>
<dbReference type="InterPro" id="IPR037523">
    <property type="entry name" value="VOC_core"/>
</dbReference>
<dbReference type="PROSITE" id="PS51819">
    <property type="entry name" value="VOC"/>
    <property type="match status" value="1"/>
</dbReference>
<dbReference type="InterPro" id="IPR020084">
    <property type="entry name" value="NUDIX_hydrolase_CS"/>
</dbReference>
<dbReference type="Pfam" id="PF00903">
    <property type="entry name" value="Glyoxalase"/>
    <property type="match status" value="1"/>
</dbReference>
<keyword evidence="10" id="KW-0560">Oxidoreductase</keyword>
<dbReference type="AlphaFoldDB" id="A0A366DZ06"/>
<comment type="subcellular location">
    <subcellularLocation>
        <location evidence="7">Cytoplasm</location>
    </subcellularLocation>
</comment>
<evidence type="ECO:0000256" key="3">
    <source>
        <dbReference type="ARBA" id="ARBA00022679"/>
    </source>
</evidence>
<dbReference type="Gene3D" id="3.10.180.10">
    <property type="entry name" value="2,3-Dihydroxybiphenyl 1,2-Dioxygenase, domain 1"/>
    <property type="match status" value="1"/>
</dbReference>
<dbReference type="Pfam" id="PF00293">
    <property type="entry name" value="NUDIX"/>
    <property type="match status" value="1"/>
</dbReference>
<sequence>MSDYPNYRNSVELILIHKGKVLLTKRSEQAIVAPGVWNVPAGKVKYDEIPTEAVYREAKEETNLDVEIIEELAVRNLTSTTATGEPIYRVLFTYLVKAKHDDLSSFQLNEEHTTYAWVGAEELESETYATLQTSLKEILVEKAFHIQANTEIGGLNHLLFSVSDLEQSISFYQSVFQANLLVKGKSLAYFDLNGIWLALNEEKDIPRNEIQKSYTHIAFTITEDSLSALYQRLQYLGVDILPGRKRKEQDKHSIYFTDPDGHKFEFHTGTLADRLNYYQTEKPHMTFYKNIK</sequence>
<organism evidence="10 11">
    <name type="scientific">Paraliobacillus ryukyuensis</name>
    <dbReference type="NCBI Taxonomy" id="200904"/>
    <lineage>
        <taxon>Bacteria</taxon>
        <taxon>Bacillati</taxon>
        <taxon>Bacillota</taxon>
        <taxon>Bacilli</taxon>
        <taxon>Bacillales</taxon>
        <taxon>Bacillaceae</taxon>
        <taxon>Paraliobacillus</taxon>
    </lineage>
</organism>
<evidence type="ECO:0000259" key="8">
    <source>
        <dbReference type="PROSITE" id="PS51462"/>
    </source>
</evidence>
<keyword evidence="11" id="KW-1185">Reference proteome</keyword>
<dbReference type="PROSITE" id="PS00893">
    <property type="entry name" value="NUDIX_BOX"/>
    <property type="match status" value="1"/>
</dbReference>
<dbReference type="InterPro" id="IPR000086">
    <property type="entry name" value="NUDIX_hydrolase_dom"/>
</dbReference>
<dbReference type="GO" id="GO:0000287">
    <property type="term" value="F:magnesium ion binding"/>
    <property type="evidence" value="ECO:0007669"/>
    <property type="project" value="UniProtKB-UniRule"/>
</dbReference>
<feature type="domain" description="VOC" evidence="9">
    <location>
        <begin position="154"/>
        <end position="269"/>
    </location>
</feature>
<accession>A0A366DZ06</accession>
<dbReference type="EMBL" id="QNRI01000008">
    <property type="protein sequence ID" value="RBO95313.1"/>
    <property type="molecule type" value="Genomic_DNA"/>
</dbReference>
<feature type="binding site" evidence="7">
    <location>
        <position position="265"/>
    </location>
    <ligand>
        <name>Mg(2+)</name>
        <dbReference type="ChEBI" id="CHEBI:18420"/>
    </ligand>
</feature>
<keyword evidence="4" id="KW-0378">Hydrolase</keyword>
<keyword evidence="3 7" id="KW-0808">Transferase</keyword>
<dbReference type="InterPro" id="IPR015797">
    <property type="entry name" value="NUDIX_hydrolase-like_dom_sf"/>
</dbReference>
<comment type="similarity">
    <text evidence="7">Belongs to the fosfomycin resistance protein family. FosB subfamily.</text>
</comment>
<comment type="cofactor">
    <cofactor evidence="1 7">
        <name>Mg(2+)</name>
        <dbReference type="ChEBI" id="CHEBI:18420"/>
    </cofactor>
</comment>
<dbReference type="InterPro" id="IPR004360">
    <property type="entry name" value="Glyas_Fos-R_dOase_dom"/>
</dbReference>
<comment type="caution">
    <text evidence="10">The sequence shown here is derived from an EMBL/GenBank/DDBJ whole genome shotgun (WGS) entry which is preliminary data.</text>
</comment>
<keyword evidence="6 7" id="KW-0046">Antibiotic resistance</keyword>
<dbReference type="GO" id="GO:0046677">
    <property type="term" value="P:response to antibiotic"/>
    <property type="evidence" value="ECO:0007669"/>
    <property type="project" value="UniProtKB-UniRule"/>
</dbReference>
<dbReference type="PANTHER" id="PTHR43046:SF14">
    <property type="entry name" value="MUTT_NUDIX FAMILY PROTEIN"/>
    <property type="match status" value="1"/>
</dbReference>
<dbReference type="PROSITE" id="PS51462">
    <property type="entry name" value="NUDIX"/>
    <property type="match status" value="1"/>
</dbReference>
<dbReference type="GO" id="GO:0005737">
    <property type="term" value="C:cytoplasm"/>
    <property type="evidence" value="ECO:0007669"/>
    <property type="project" value="UniProtKB-SubCell"/>
</dbReference>